<dbReference type="OrthoDB" id="251278at2"/>
<reference evidence="2 3" key="1">
    <citation type="submission" date="2019-02" db="EMBL/GenBank/DDBJ databases">
        <title>Deep-cultivation of Planctomycetes and their phenomic and genomic characterization uncovers novel biology.</title>
        <authorList>
            <person name="Wiegand S."/>
            <person name="Jogler M."/>
            <person name="Boedeker C."/>
            <person name="Pinto D."/>
            <person name="Vollmers J."/>
            <person name="Rivas-Marin E."/>
            <person name="Kohn T."/>
            <person name="Peeters S.H."/>
            <person name="Heuer A."/>
            <person name="Rast P."/>
            <person name="Oberbeckmann S."/>
            <person name="Bunk B."/>
            <person name="Jeske O."/>
            <person name="Meyerdierks A."/>
            <person name="Storesund J.E."/>
            <person name="Kallscheuer N."/>
            <person name="Luecker S."/>
            <person name="Lage O.M."/>
            <person name="Pohl T."/>
            <person name="Merkel B.J."/>
            <person name="Hornburger P."/>
            <person name="Mueller R.-W."/>
            <person name="Bruemmer F."/>
            <person name="Labrenz M."/>
            <person name="Spormann A.M."/>
            <person name="Op den Camp H."/>
            <person name="Overmann J."/>
            <person name="Amann R."/>
            <person name="Jetten M.S.M."/>
            <person name="Mascher T."/>
            <person name="Medema M.H."/>
            <person name="Devos D.P."/>
            <person name="Kaster A.-K."/>
            <person name="Ovreas L."/>
            <person name="Rohde M."/>
            <person name="Galperin M.Y."/>
            <person name="Jogler C."/>
        </authorList>
    </citation>
    <scope>NUCLEOTIDE SEQUENCE [LARGE SCALE GENOMIC DNA]</scope>
    <source>
        <strain evidence="2 3">Poly24</strain>
    </source>
</reference>
<dbReference type="EMBL" id="CP036348">
    <property type="protein sequence ID" value="QDV69828.1"/>
    <property type="molecule type" value="Genomic_DNA"/>
</dbReference>
<name>A0A518JWB1_9BACT</name>
<proteinExistence type="predicted"/>
<dbReference type="AlphaFoldDB" id="A0A518JWB1"/>
<evidence type="ECO:0000313" key="2">
    <source>
        <dbReference type="EMBL" id="QDV69828.1"/>
    </source>
</evidence>
<evidence type="ECO:0008006" key="4">
    <source>
        <dbReference type="Google" id="ProtNLM"/>
    </source>
</evidence>
<evidence type="ECO:0000313" key="3">
    <source>
        <dbReference type="Proteomes" id="UP000315082"/>
    </source>
</evidence>
<dbReference type="RefSeq" id="WP_145098003.1">
    <property type="nucleotide sequence ID" value="NZ_CP036348.1"/>
</dbReference>
<protein>
    <recommendedName>
        <fullName evidence="4">Cytochrome C Planctomycete-type domain-containing protein</fullName>
    </recommendedName>
</protein>
<organism evidence="2 3">
    <name type="scientific">Rosistilla carotiformis</name>
    <dbReference type="NCBI Taxonomy" id="2528017"/>
    <lineage>
        <taxon>Bacteria</taxon>
        <taxon>Pseudomonadati</taxon>
        <taxon>Planctomycetota</taxon>
        <taxon>Planctomycetia</taxon>
        <taxon>Pirellulales</taxon>
        <taxon>Pirellulaceae</taxon>
        <taxon>Rosistilla</taxon>
    </lineage>
</organism>
<gene>
    <name evidence="2" type="ORF">Poly24_35450</name>
</gene>
<dbReference type="KEGG" id="rcf:Poly24_35450"/>
<feature type="region of interest" description="Disordered" evidence="1">
    <location>
        <begin position="310"/>
        <end position="355"/>
    </location>
</feature>
<dbReference type="Proteomes" id="UP000315082">
    <property type="component" value="Chromosome"/>
</dbReference>
<sequence length="355" mass="38998">MKWIAPPIESSPLLSLLLSVVAIVALPGSLPADDQPTDQSTVLLNNDQVLFGRAQQEGDRIVIEQADGGIIRMPVDRVLCWGPNLKALYQFRLDQRDRPSIRNHLIDARWCLNNGLYRESANELMQVYELSPGNGEAQRLEQQLRLLSDNVQQVTAEEPAVAPRVADHVHISPLATQQFTRVVQPILMNRCGACHDSGSEGKFSLLRLPGISRVSASMTHRNLQHVVTWIDTSDPMKSPLLEYSQRGHGGSDEAPLGKSQASAFASLAYWCSQFAIAPPAAEPSAMPIPTSAAISPFDQQQANASLVAVDAMPTPQQNPLPVEPAGESQPQRLPTVVDPFDPEIFNRKHHSQRTR</sequence>
<keyword evidence="3" id="KW-1185">Reference proteome</keyword>
<accession>A0A518JWB1</accession>
<evidence type="ECO:0000256" key="1">
    <source>
        <dbReference type="SAM" id="MobiDB-lite"/>
    </source>
</evidence>